<dbReference type="Gene3D" id="1.10.418.10">
    <property type="entry name" value="Calponin-like domain"/>
    <property type="match status" value="1"/>
</dbReference>
<protein>
    <submittedName>
        <fullName evidence="4">Plectin</fullName>
    </submittedName>
</protein>
<evidence type="ECO:0000256" key="2">
    <source>
        <dbReference type="ARBA" id="ARBA00023203"/>
    </source>
</evidence>
<dbReference type="InterPro" id="IPR036872">
    <property type="entry name" value="CH_dom_sf"/>
</dbReference>
<keyword evidence="5" id="KW-1185">Reference proteome</keyword>
<keyword evidence="2" id="KW-0009">Actin-binding</keyword>
<keyword evidence="1" id="KW-0677">Repeat</keyword>
<reference evidence="4" key="1">
    <citation type="submission" date="2019-03" db="EMBL/GenBank/DDBJ databases">
        <title>Improved annotation for the trematode Fasciola hepatica.</title>
        <authorList>
            <person name="Choi Y.-J."/>
            <person name="Martin J."/>
            <person name="Mitreva M."/>
        </authorList>
    </citation>
    <scope>NUCLEOTIDE SEQUENCE [LARGE SCALE GENOMIC DNA]</scope>
</reference>
<dbReference type="AlphaFoldDB" id="A0A4E0RID5"/>
<dbReference type="FunFam" id="1.10.418.10:FF:000089">
    <property type="entry name" value="Spectrin beta chain"/>
    <property type="match status" value="1"/>
</dbReference>
<proteinExistence type="predicted"/>
<evidence type="ECO:0000313" key="5">
    <source>
        <dbReference type="Proteomes" id="UP000230066"/>
    </source>
</evidence>
<dbReference type="GO" id="GO:0003779">
    <property type="term" value="F:actin binding"/>
    <property type="evidence" value="ECO:0007669"/>
    <property type="project" value="UniProtKB-KW"/>
</dbReference>
<dbReference type="PROSITE" id="PS00020">
    <property type="entry name" value="ACTININ_2"/>
    <property type="match status" value="1"/>
</dbReference>
<dbReference type="EMBL" id="JXXN02003706">
    <property type="protein sequence ID" value="THD21258.1"/>
    <property type="molecule type" value="Genomic_DNA"/>
</dbReference>
<dbReference type="SUPFAM" id="SSF47576">
    <property type="entry name" value="Calponin-homology domain, CH-domain"/>
    <property type="match status" value="1"/>
</dbReference>
<accession>A0A4E0RID5</accession>
<organism evidence="4 5">
    <name type="scientific">Fasciola hepatica</name>
    <name type="common">Liver fluke</name>
    <dbReference type="NCBI Taxonomy" id="6192"/>
    <lineage>
        <taxon>Eukaryota</taxon>
        <taxon>Metazoa</taxon>
        <taxon>Spiralia</taxon>
        <taxon>Lophotrochozoa</taxon>
        <taxon>Platyhelminthes</taxon>
        <taxon>Trematoda</taxon>
        <taxon>Digenea</taxon>
        <taxon>Plagiorchiida</taxon>
        <taxon>Echinostomata</taxon>
        <taxon>Echinostomatoidea</taxon>
        <taxon>Fasciolidae</taxon>
        <taxon>Fasciola</taxon>
    </lineage>
</organism>
<comment type="caution">
    <text evidence="4">The sequence shown here is derived from an EMBL/GenBank/DDBJ whole genome shotgun (WGS) entry which is preliminary data.</text>
</comment>
<dbReference type="SMART" id="SM00033">
    <property type="entry name" value="CH"/>
    <property type="match status" value="1"/>
</dbReference>
<dbReference type="Pfam" id="PF00307">
    <property type="entry name" value="CH"/>
    <property type="match status" value="1"/>
</dbReference>
<evidence type="ECO:0000256" key="1">
    <source>
        <dbReference type="ARBA" id="ARBA00022737"/>
    </source>
</evidence>
<gene>
    <name evidence="4" type="ORF">D915_007908</name>
</gene>
<name>A0A4E0RID5_FASHE</name>
<dbReference type="Proteomes" id="UP000230066">
    <property type="component" value="Unassembled WGS sequence"/>
</dbReference>
<sequence length="199" mass="22692">MQKILFTKWINAQLGWDSVVDGCLHSGQLDHHSQLYSQKAAKIWGLREMLCVHDLFDDLRDGRVLLRLLELLSGKFLAEPQQSHMRIHQLENVSKALRFLCSQGAHIENLGAQDIVDGNPRLTLGLIWTIILHFQVQTIMLKESDETGEVRHARDALLLWCQLKTAGYPQVRLDQLCLSAPCLFEVLGIFIPCRITNTK</sequence>
<dbReference type="PROSITE" id="PS50021">
    <property type="entry name" value="CH"/>
    <property type="match status" value="1"/>
</dbReference>
<dbReference type="InterPro" id="IPR001715">
    <property type="entry name" value="CH_dom"/>
</dbReference>
<dbReference type="InterPro" id="IPR001589">
    <property type="entry name" value="Actinin_actin-bd_CS"/>
</dbReference>
<evidence type="ECO:0000313" key="4">
    <source>
        <dbReference type="EMBL" id="THD21258.1"/>
    </source>
</evidence>
<feature type="domain" description="Calponin-homology (CH)" evidence="3">
    <location>
        <begin position="1"/>
        <end position="135"/>
    </location>
</feature>
<evidence type="ECO:0000259" key="3">
    <source>
        <dbReference type="PROSITE" id="PS50021"/>
    </source>
</evidence>
<dbReference type="PANTHER" id="PTHR11915">
    <property type="entry name" value="SPECTRIN/FILAMIN RELATED CYTOSKELETAL PROTEIN"/>
    <property type="match status" value="1"/>
</dbReference>